<keyword evidence="4" id="KW-1185">Reference proteome</keyword>
<reference evidence="3 4" key="1">
    <citation type="submission" date="2024-09" db="EMBL/GenBank/DDBJ databases">
        <authorList>
            <person name="Zhang Y."/>
        </authorList>
    </citation>
    <scope>NUCLEOTIDE SEQUENCE [LARGE SCALE GENOMIC DNA]</scope>
    <source>
        <strain evidence="3 4">ZJ318</strain>
    </source>
</reference>
<dbReference type="Proteomes" id="UP001576708">
    <property type="component" value="Unassembled WGS sequence"/>
</dbReference>
<evidence type="ECO:0000313" key="4">
    <source>
        <dbReference type="Proteomes" id="UP001576708"/>
    </source>
</evidence>
<dbReference type="SUPFAM" id="SSF159594">
    <property type="entry name" value="XCC0632-like"/>
    <property type="match status" value="1"/>
</dbReference>
<dbReference type="PROSITE" id="PS51257">
    <property type="entry name" value="PROKAR_LIPOPROTEIN"/>
    <property type="match status" value="1"/>
</dbReference>
<dbReference type="InterPro" id="IPR005586">
    <property type="entry name" value="ABC_trans_aux"/>
</dbReference>
<evidence type="ECO:0000256" key="1">
    <source>
        <dbReference type="SAM" id="SignalP"/>
    </source>
</evidence>
<comment type="caution">
    <text evidence="3">The sequence shown here is derived from an EMBL/GenBank/DDBJ whole genome shotgun (WGS) entry which is preliminary data.</text>
</comment>
<evidence type="ECO:0000259" key="2">
    <source>
        <dbReference type="Pfam" id="PF03886"/>
    </source>
</evidence>
<proteinExistence type="predicted"/>
<feature type="signal peptide" evidence="1">
    <location>
        <begin position="1"/>
        <end position="17"/>
    </location>
</feature>
<evidence type="ECO:0000313" key="3">
    <source>
        <dbReference type="EMBL" id="MFB2620808.1"/>
    </source>
</evidence>
<feature type="domain" description="ABC-type transport auxiliary lipoprotein component" evidence="2">
    <location>
        <begin position="49"/>
        <end position="189"/>
    </location>
</feature>
<dbReference type="Gene3D" id="3.40.50.10610">
    <property type="entry name" value="ABC-type transport auxiliary lipoprotein component"/>
    <property type="match status" value="1"/>
</dbReference>
<organism evidence="3 4">
    <name type="scientific">Shewanella mangrovisoli</name>
    <dbReference type="NCBI Taxonomy" id="2864211"/>
    <lineage>
        <taxon>Bacteria</taxon>
        <taxon>Pseudomonadati</taxon>
        <taxon>Pseudomonadota</taxon>
        <taxon>Gammaproteobacteria</taxon>
        <taxon>Alteromonadales</taxon>
        <taxon>Shewanellaceae</taxon>
        <taxon>Shewanella</taxon>
    </lineage>
</organism>
<accession>A0ABV4VKP4</accession>
<sequence length="199" mass="22123">MRIFLLFIAFLMAGCSSQPTPQTYFIALQHTAVTGTTDTHRDVIRSGEPCSLRVNRVNLADYLNTHGLVYQTSAQELVVARQHLWAGSLAEQIQFRLNNLLSQSCSASARWALATDSPAKSVQLDLIVTEFYGSFTGEAVVGGQWRLMDNMQQVLREQPFQYRVSLPEEGYPALVSSLDKGLIQLAEDIHIMAPPHTAQ</sequence>
<keyword evidence="1" id="KW-0732">Signal</keyword>
<gene>
    <name evidence="3" type="ORF">ACE02W_13405</name>
</gene>
<dbReference type="EMBL" id="JBHFGU010000004">
    <property type="protein sequence ID" value="MFB2620808.1"/>
    <property type="molecule type" value="Genomic_DNA"/>
</dbReference>
<protein>
    <submittedName>
        <fullName evidence="3">Membrane integrity-associated transporter subunit PqiC</fullName>
    </submittedName>
</protein>
<feature type="chain" id="PRO_5045375847" evidence="1">
    <location>
        <begin position="18"/>
        <end position="199"/>
    </location>
</feature>
<dbReference type="Pfam" id="PF03886">
    <property type="entry name" value="ABC_trans_aux"/>
    <property type="match status" value="1"/>
</dbReference>
<dbReference type="RefSeq" id="WP_342201995.1">
    <property type="nucleotide sequence ID" value="NZ_JBCATE010000004.1"/>
</dbReference>
<name>A0ABV4VKP4_9GAMM</name>